<dbReference type="SUPFAM" id="SSF52096">
    <property type="entry name" value="ClpP/crotonase"/>
    <property type="match status" value="1"/>
</dbReference>
<dbReference type="SUPFAM" id="SSF53137">
    <property type="entry name" value="Translational machinery components"/>
    <property type="match status" value="1"/>
</dbReference>
<proteinExistence type="inferred from homology"/>
<evidence type="ECO:0000256" key="6">
    <source>
        <dbReference type="ARBA" id="ARBA00022980"/>
    </source>
</evidence>
<evidence type="ECO:0000256" key="7">
    <source>
        <dbReference type="ARBA" id="ARBA00023274"/>
    </source>
</evidence>
<gene>
    <name evidence="9" type="ORF">IFM89_008745</name>
</gene>
<dbReference type="FunFam" id="3.30.420.80:FF:000018">
    <property type="entry name" value="40S ribosomal protein S14"/>
    <property type="match status" value="1"/>
</dbReference>
<reference evidence="9 10" key="1">
    <citation type="submission" date="2020-10" db="EMBL/GenBank/DDBJ databases">
        <title>The Coptis chinensis genome and diversification of protoberbering-type alkaloids.</title>
        <authorList>
            <person name="Wang B."/>
            <person name="Shu S."/>
            <person name="Song C."/>
            <person name="Liu Y."/>
        </authorList>
    </citation>
    <scope>NUCLEOTIDE SEQUENCE [LARGE SCALE GENOMIC DNA]</scope>
    <source>
        <strain evidence="9">HL-2020</strain>
        <tissue evidence="9">Leaf</tissue>
    </source>
</reference>
<dbReference type="InterPro" id="IPR036967">
    <property type="entry name" value="Ribosomal_uS11_sf"/>
</dbReference>
<comment type="caution">
    <text evidence="9">The sequence shown here is derived from an EMBL/GenBank/DDBJ whole genome shotgun (WGS) entry which is preliminary data.</text>
</comment>
<dbReference type="PANTHER" id="PTHR11759">
    <property type="entry name" value="40S RIBOSOMAL PROTEIN S14/30S RIBOSOMAL PROTEIN S11"/>
    <property type="match status" value="1"/>
</dbReference>
<keyword evidence="5" id="KW-0720">Serine protease</keyword>
<dbReference type="GO" id="GO:0022626">
    <property type="term" value="C:cytosolic ribosome"/>
    <property type="evidence" value="ECO:0007669"/>
    <property type="project" value="UniProtKB-ARBA"/>
</dbReference>
<feature type="active site" evidence="8">
    <location>
        <position position="24"/>
    </location>
</feature>
<evidence type="ECO:0000313" key="10">
    <source>
        <dbReference type="Proteomes" id="UP000631114"/>
    </source>
</evidence>
<evidence type="ECO:0000256" key="1">
    <source>
        <dbReference type="ARBA" id="ARBA00006194"/>
    </source>
</evidence>
<dbReference type="InterPro" id="IPR029045">
    <property type="entry name" value="ClpP/crotonase-like_dom_sf"/>
</dbReference>
<dbReference type="GO" id="GO:0004252">
    <property type="term" value="F:serine-type endopeptidase activity"/>
    <property type="evidence" value="ECO:0007669"/>
    <property type="project" value="InterPro"/>
</dbReference>
<keyword evidence="7" id="KW-0687">Ribonucleoprotein</keyword>
<dbReference type="OrthoDB" id="1677536at2759"/>
<organism evidence="9 10">
    <name type="scientific">Coptis chinensis</name>
    <dbReference type="NCBI Taxonomy" id="261450"/>
    <lineage>
        <taxon>Eukaryota</taxon>
        <taxon>Viridiplantae</taxon>
        <taxon>Streptophyta</taxon>
        <taxon>Embryophyta</taxon>
        <taxon>Tracheophyta</taxon>
        <taxon>Spermatophyta</taxon>
        <taxon>Magnoliopsida</taxon>
        <taxon>Ranunculales</taxon>
        <taxon>Ranunculaceae</taxon>
        <taxon>Coptidoideae</taxon>
        <taxon>Coptis</taxon>
    </lineage>
</organism>
<keyword evidence="4" id="KW-0378">Hydrolase</keyword>
<dbReference type="Proteomes" id="UP000631114">
    <property type="component" value="Unassembled WGS sequence"/>
</dbReference>
<evidence type="ECO:0000256" key="4">
    <source>
        <dbReference type="ARBA" id="ARBA00022801"/>
    </source>
</evidence>
<dbReference type="PROSITE" id="PS00381">
    <property type="entry name" value="CLP_PROTEASE_SER"/>
    <property type="match status" value="1"/>
</dbReference>
<comment type="catalytic activity">
    <reaction evidence="8">
        <text>Hydrolysis of proteins to small peptides in the presence of ATP and magnesium. alpha-casein is the usual test substrate. In the absence of ATP, only oligopeptides shorter than five residues are hydrolyzed (such as succinyl-Leu-Tyr-|-NHMec, and Leu-Tyr-Leu-|-Tyr-Trp, in which cleavage of the -Tyr-|-Leu- and -Tyr-|-Trp bonds also occurs).</text>
        <dbReference type="EC" id="3.4.21.92"/>
    </reaction>
</comment>
<evidence type="ECO:0000256" key="3">
    <source>
        <dbReference type="ARBA" id="ARBA00022670"/>
    </source>
</evidence>
<dbReference type="AlphaFoldDB" id="A0A835HK26"/>
<dbReference type="InterPro" id="IPR018215">
    <property type="entry name" value="ClpP_Ser_AS"/>
</dbReference>
<keyword evidence="6" id="KW-0689">Ribosomal protein</keyword>
<name>A0A835HK26_9MAGN</name>
<dbReference type="GO" id="GO:0044391">
    <property type="term" value="C:ribosomal subunit"/>
    <property type="evidence" value="ECO:0007669"/>
    <property type="project" value="UniProtKB-ARBA"/>
</dbReference>
<dbReference type="InterPro" id="IPR001907">
    <property type="entry name" value="ClpP"/>
</dbReference>
<evidence type="ECO:0000256" key="8">
    <source>
        <dbReference type="PROSITE-ProRule" id="PRU10085"/>
    </source>
</evidence>
<dbReference type="GO" id="GO:0009536">
    <property type="term" value="C:plastid"/>
    <property type="evidence" value="ECO:0007669"/>
    <property type="project" value="UniProtKB-ARBA"/>
</dbReference>
<keyword evidence="10" id="KW-1185">Reference proteome</keyword>
<protein>
    <recommendedName>
        <fullName evidence="8">Endopeptidase Clp</fullName>
        <ecNumber evidence="8">3.4.21.92</ecNumber>
    </recommendedName>
</protein>
<dbReference type="Gene3D" id="3.30.420.80">
    <property type="entry name" value="Ribosomal protein S11"/>
    <property type="match status" value="1"/>
</dbReference>
<dbReference type="GO" id="GO:0006508">
    <property type="term" value="P:proteolysis"/>
    <property type="evidence" value="ECO:0007669"/>
    <property type="project" value="UniProtKB-KW"/>
</dbReference>
<accession>A0A835HK26</accession>
<dbReference type="GO" id="GO:0003735">
    <property type="term" value="F:structural constituent of ribosome"/>
    <property type="evidence" value="ECO:0007669"/>
    <property type="project" value="InterPro"/>
</dbReference>
<evidence type="ECO:0000256" key="5">
    <source>
        <dbReference type="ARBA" id="ARBA00022825"/>
    </source>
</evidence>
<dbReference type="CDD" id="cd07017">
    <property type="entry name" value="S14_ClpP_2"/>
    <property type="match status" value="1"/>
</dbReference>
<dbReference type="EMBL" id="JADFTS010000006">
    <property type="protein sequence ID" value="KAF9600396.1"/>
    <property type="molecule type" value="Genomic_DNA"/>
</dbReference>
<dbReference type="InterPro" id="IPR001971">
    <property type="entry name" value="Ribosomal_uS11"/>
</dbReference>
<evidence type="ECO:0000313" key="9">
    <source>
        <dbReference type="EMBL" id="KAF9600396.1"/>
    </source>
</evidence>
<keyword evidence="3" id="KW-0645">Protease</keyword>
<dbReference type="InterPro" id="IPR023562">
    <property type="entry name" value="ClpP/TepA"/>
</dbReference>
<dbReference type="Pfam" id="PF00574">
    <property type="entry name" value="CLP_protease"/>
    <property type="match status" value="1"/>
</dbReference>
<sequence>MGIYDAMKMCKADVSTVSLGLAASMGAFLLASGSKGKRFCMLNARVMIHQPLGTSGGKGFMVWITGGIKVKADGNESLTYVAMLATQVVATRWKELGITTLHIKLRAIGGNNTKTLGPSAQSALRALARFGLKIGRIEDVTPIPNDGHACSGLSNKLVLRASNGM</sequence>
<dbReference type="PRINTS" id="PR00127">
    <property type="entry name" value="CLPPROTEASEP"/>
</dbReference>
<dbReference type="GO" id="GO:0006412">
    <property type="term" value="P:translation"/>
    <property type="evidence" value="ECO:0007669"/>
    <property type="project" value="InterPro"/>
</dbReference>
<dbReference type="EC" id="3.4.21.92" evidence="8"/>
<comment type="similarity">
    <text evidence="1">Belongs to the universal ribosomal protein uS11 family.</text>
</comment>
<comment type="similarity">
    <text evidence="2">Belongs to the peptidase S14 family.</text>
</comment>
<dbReference type="GO" id="GO:0004176">
    <property type="term" value="F:ATP-dependent peptidase activity"/>
    <property type="evidence" value="ECO:0007669"/>
    <property type="project" value="InterPro"/>
</dbReference>
<evidence type="ECO:0000256" key="2">
    <source>
        <dbReference type="ARBA" id="ARBA00007039"/>
    </source>
</evidence>